<gene>
    <name evidence="2" type="ORF">AWB83_00903</name>
</gene>
<name>A0A157ZS02_9BURK</name>
<keyword evidence="3" id="KW-1185">Reference proteome</keyword>
<dbReference type="EMBL" id="FCOB02000003">
    <property type="protein sequence ID" value="SAK47737.1"/>
    <property type="molecule type" value="Genomic_DNA"/>
</dbReference>
<evidence type="ECO:0000313" key="3">
    <source>
        <dbReference type="Proteomes" id="UP000054978"/>
    </source>
</evidence>
<accession>A0A157ZS02</accession>
<dbReference type="AlphaFoldDB" id="A0A157ZS02"/>
<comment type="caution">
    <text evidence="2">The sequence shown here is derived from an EMBL/GenBank/DDBJ whole genome shotgun (WGS) entry which is preliminary data.</text>
</comment>
<feature type="compositionally biased region" description="Acidic residues" evidence="1">
    <location>
        <begin position="100"/>
        <end position="115"/>
    </location>
</feature>
<dbReference type="Proteomes" id="UP000054978">
    <property type="component" value="Unassembled WGS sequence"/>
</dbReference>
<dbReference type="STRING" id="1777144.AWB83_00903"/>
<proteinExistence type="predicted"/>
<protein>
    <submittedName>
        <fullName evidence="2">Uncharacterized protein</fullName>
    </submittedName>
</protein>
<organism evidence="2 3">
    <name type="scientific">Caballeronia ptereochthonis</name>
    <dbReference type="NCBI Taxonomy" id="1777144"/>
    <lineage>
        <taxon>Bacteria</taxon>
        <taxon>Pseudomonadati</taxon>
        <taxon>Pseudomonadota</taxon>
        <taxon>Betaproteobacteria</taxon>
        <taxon>Burkholderiales</taxon>
        <taxon>Burkholderiaceae</taxon>
        <taxon>Caballeronia</taxon>
    </lineage>
</organism>
<dbReference type="OrthoDB" id="9006624at2"/>
<feature type="region of interest" description="Disordered" evidence="1">
    <location>
        <begin position="92"/>
        <end position="163"/>
    </location>
</feature>
<sequence length="163" mass="17385">MAARKPKRGPPSLFALAERQIVGLYDAGVMSPAVLHHVVAAYADSGIDWNEEGTLHTVDGHTVQEAVVIVMMPGRALKGARKDFLSVVEHLTGAQRPAGDEDDADKAEVEDDEDLLSQLSGDGPRSKARAAKKSTQAAEPREPKRAGFNPLVGARAVRGQGKR</sequence>
<dbReference type="RefSeq" id="WP_087043042.1">
    <property type="nucleotide sequence ID" value="NZ_FCOB02000003.1"/>
</dbReference>
<evidence type="ECO:0000313" key="2">
    <source>
        <dbReference type="EMBL" id="SAK47737.1"/>
    </source>
</evidence>
<reference evidence="2" key="1">
    <citation type="submission" date="2016-01" db="EMBL/GenBank/DDBJ databases">
        <authorList>
            <person name="Peeters C."/>
        </authorList>
    </citation>
    <scope>NUCLEOTIDE SEQUENCE [LARGE SCALE GENOMIC DNA]</scope>
    <source>
        <strain evidence="2">LMG 29326</strain>
    </source>
</reference>
<evidence type="ECO:0000256" key="1">
    <source>
        <dbReference type="SAM" id="MobiDB-lite"/>
    </source>
</evidence>